<proteinExistence type="predicted"/>
<reference evidence="2 3" key="1">
    <citation type="submission" date="2020-04" db="EMBL/GenBank/DDBJ databases">
        <title>A novel species of genus Lactobacillus that was isolated from fermented food Zha-chili.</title>
        <authorList>
            <person name="Zhang Z."/>
        </authorList>
    </citation>
    <scope>NUCLEOTIDE SEQUENCE [LARGE SCALE GENOMIC DNA]</scope>
    <source>
        <strain evidence="3">HBUAS51383</strain>
    </source>
</reference>
<evidence type="ECO:0000256" key="1">
    <source>
        <dbReference type="SAM" id="Phobius"/>
    </source>
</evidence>
<dbReference type="RefSeq" id="WP_168925394.1">
    <property type="nucleotide sequence ID" value="NZ_JAAXLJ010000012.1"/>
</dbReference>
<evidence type="ECO:0000313" key="2">
    <source>
        <dbReference type="EMBL" id="NLR18788.1"/>
    </source>
</evidence>
<accession>A0ABX1L143</accession>
<comment type="caution">
    <text evidence="2">The sequence shown here is derived from an EMBL/GenBank/DDBJ whole genome shotgun (WGS) entry which is preliminary data.</text>
</comment>
<feature type="transmembrane region" description="Helical" evidence="1">
    <location>
        <begin position="77"/>
        <end position="94"/>
    </location>
</feature>
<keyword evidence="3" id="KW-1185">Reference proteome</keyword>
<name>A0ABX1L143_9LACO</name>
<gene>
    <name evidence="2" type="ORF">HC026_07590</name>
</gene>
<evidence type="ECO:0000313" key="3">
    <source>
        <dbReference type="Proteomes" id="UP000763447"/>
    </source>
</evidence>
<sequence>MLSNVRYYTQVQSDVSQELISLDKQAKYHVRATGSQLVCLILFLAATIGAASVQPLASINYTSVTLKEVIAAPAEQLFFSLLFGAFCISWIFWLRDLKYESLSSKYDTLFQQHSELIKTSATLTELNAHYHHLMSMATRFTITSHVILLGYAAAIVIYHLQP</sequence>
<keyword evidence="1" id="KW-0472">Membrane</keyword>
<organism evidence="2 3">
    <name type="scientific">Secundilactobacillus angelensis</name>
    <dbReference type="NCBI Taxonomy" id="2722706"/>
    <lineage>
        <taxon>Bacteria</taxon>
        <taxon>Bacillati</taxon>
        <taxon>Bacillota</taxon>
        <taxon>Bacilli</taxon>
        <taxon>Lactobacillales</taxon>
        <taxon>Lactobacillaceae</taxon>
        <taxon>Secundilactobacillus</taxon>
    </lineage>
</organism>
<keyword evidence="1" id="KW-0812">Transmembrane</keyword>
<dbReference type="Proteomes" id="UP000763447">
    <property type="component" value="Unassembled WGS sequence"/>
</dbReference>
<feature type="transmembrane region" description="Helical" evidence="1">
    <location>
        <begin position="140"/>
        <end position="160"/>
    </location>
</feature>
<dbReference type="EMBL" id="JAAXLJ010000012">
    <property type="protein sequence ID" value="NLR18788.1"/>
    <property type="molecule type" value="Genomic_DNA"/>
</dbReference>
<feature type="transmembrane region" description="Helical" evidence="1">
    <location>
        <begin position="37"/>
        <end position="57"/>
    </location>
</feature>
<keyword evidence="1" id="KW-1133">Transmembrane helix</keyword>
<protein>
    <submittedName>
        <fullName evidence="2">Uncharacterized protein</fullName>
    </submittedName>
</protein>